<comment type="caution">
    <text evidence="2">The sequence shown here is derived from an EMBL/GenBank/DDBJ whole genome shotgun (WGS) entry which is preliminary data.</text>
</comment>
<protein>
    <submittedName>
        <fullName evidence="2">Uncharacterized protein</fullName>
    </submittedName>
</protein>
<feature type="compositionally biased region" description="Basic and acidic residues" evidence="1">
    <location>
        <begin position="60"/>
        <end position="73"/>
    </location>
</feature>
<feature type="region of interest" description="Disordered" evidence="1">
    <location>
        <begin position="57"/>
        <end position="83"/>
    </location>
</feature>
<evidence type="ECO:0000313" key="2">
    <source>
        <dbReference type="EMBL" id="MPM44876.1"/>
    </source>
</evidence>
<sequence length="323" mass="36786">MQIVGDLQTLLRLGVLQALHMLALQRPRQIKPRVAHLDFQIIVEARNPAHLRAQLTAQQQRHEHRGDGPRDGRQALAAAPNAHRKNEIVNRHNDERQPASGQQQVSWFARAPGMPLELHAIEDEDEHAREPAKFIHCPQMLGGRQQRERTTHQRIGPEQLFQSGHALSAENPGELAEARHIHDEQTDACPRHRQRMRERPAVRCQQGPHVCHPDERHECIPPVGMLAAMDEIDHEEDAAHGTRQHRRDQIGRALAPDVVLDLLAHQLRRADIQIADTGLQLTQPRHAQPQCVHAAMQRGARQQPPARHVPARRQRLHQRHIAP</sequence>
<organism evidence="2">
    <name type="scientific">bioreactor metagenome</name>
    <dbReference type="NCBI Taxonomy" id="1076179"/>
    <lineage>
        <taxon>unclassified sequences</taxon>
        <taxon>metagenomes</taxon>
        <taxon>ecological metagenomes</taxon>
    </lineage>
</organism>
<gene>
    <name evidence="2" type="ORF">SDC9_91558</name>
</gene>
<dbReference type="AlphaFoldDB" id="A0A644ZVZ4"/>
<proteinExistence type="predicted"/>
<evidence type="ECO:0000256" key="1">
    <source>
        <dbReference type="SAM" id="MobiDB-lite"/>
    </source>
</evidence>
<reference evidence="2" key="1">
    <citation type="submission" date="2019-08" db="EMBL/GenBank/DDBJ databases">
        <authorList>
            <person name="Kucharzyk K."/>
            <person name="Murdoch R.W."/>
            <person name="Higgins S."/>
            <person name="Loffler F."/>
        </authorList>
    </citation>
    <scope>NUCLEOTIDE SEQUENCE</scope>
</reference>
<feature type="compositionally biased region" description="Basic residues" evidence="1">
    <location>
        <begin position="309"/>
        <end position="323"/>
    </location>
</feature>
<name>A0A644ZVZ4_9ZZZZ</name>
<feature type="region of interest" description="Disordered" evidence="1">
    <location>
        <begin position="293"/>
        <end position="323"/>
    </location>
</feature>
<dbReference type="EMBL" id="VSSQ01010652">
    <property type="protein sequence ID" value="MPM44876.1"/>
    <property type="molecule type" value="Genomic_DNA"/>
</dbReference>
<accession>A0A644ZVZ4</accession>